<protein>
    <submittedName>
        <fullName evidence="1">Uncharacterized protein</fullName>
    </submittedName>
</protein>
<dbReference type="AlphaFoldDB" id="W7MGI5"/>
<dbReference type="KEGG" id="fvr:FVEG_09943"/>
<proteinExistence type="predicted"/>
<dbReference type="RefSeq" id="XP_018757004.1">
    <property type="nucleotide sequence ID" value="XM_018899018.1"/>
</dbReference>
<evidence type="ECO:0000313" key="2">
    <source>
        <dbReference type="Proteomes" id="UP000009096"/>
    </source>
</evidence>
<dbReference type="VEuPathDB" id="FungiDB:FVEG_09943"/>
<accession>W7MGI5</accession>
<dbReference type="OrthoDB" id="5046863at2759"/>
<gene>
    <name evidence="1" type="ORF">FVEG_09943</name>
</gene>
<name>W7MGI5_GIBM7</name>
<evidence type="ECO:0000313" key="1">
    <source>
        <dbReference type="EMBL" id="EWG50813.1"/>
    </source>
</evidence>
<dbReference type="EMBL" id="DS022254">
    <property type="protein sequence ID" value="EWG50813.1"/>
    <property type="molecule type" value="Genomic_DNA"/>
</dbReference>
<organism evidence="1 2">
    <name type="scientific">Gibberella moniliformis (strain M3125 / FGSC 7600)</name>
    <name type="common">Maize ear and stalk rot fungus</name>
    <name type="synonym">Fusarium verticillioides</name>
    <dbReference type="NCBI Taxonomy" id="334819"/>
    <lineage>
        <taxon>Eukaryota</taxon>
        <taxon>Fungi</taxon>
        <taxon>Dikarya</taxon>
        <taxon>Ascomycota</taxon>
        <taxon>Pezizomycotina</taxon>
        <taxon>Sordariomycetes</taxon>
        <taxon>Hypocreomycetidae</taxon>
        <taxon>Hypocreales</taxon>
        <taxon>Nectriaceae</taxon>
        <taxon>Fusarium</taxon>
        <taxon>Fusarium fujikuroi species complex</taxon>
    </lineage>
</organism>
<dbReference type="Proteomes" id="UP000009096">
    <property type="component" value="Chromosome 1"/>
</dbReference>
<dbReference type="GeneID" id="30067568"/>
<sequence length="253" mass="26979">MKLHEVFSASTSLLHIVYLLIRFATLSTDHYFSLYNSLQSTFNTLLIMKFSLGPILLGLATIAGVTASPVPSSDVATFNDNVASSSDALAVPGDFEQTANAETNEVAIVPRDLSDDETSGLSKRAINSFFKIHVVNAAGRVLGIIVIDYVINQLPGNHEGINAFYDKLTNVKVNGEIVASHFENAENPFKTAQNAIFHFSTKVVSGVIDLGLNAAGTAVKVSSSAAIELGNLVVAKSLHIFNDQNQKIGSIAI</sequence>
<dbReference type="eggNOG" id="ENOG502T3H1">
    <property type="taxonomic scope" value="Eukaryota"/>
</dbReference>
<dbReference type="EMBL" id="CM000578">
    <property type="protein sequence ID" value="EWG50813.1"/>
    <property type="molecule type" value="Genomic_DNA"/>
</dbReference>
<reference evidence="1 2" key="1">
    <citation type="journal article" date="2010" name="Nature">
        <title>Comparative genomics reveals mobile pathogenicity chromosomes in Fusarium.</title>
        <authorList>
            <person name="Ma L.J."/>
            <person name="van der Does H.C."/>
            <person name="Borkovich K.A."/>
            <person name="Coleman J.J."/>
            <person name="Daboussi M.J."/>
            <person name="Di Pietro A."/>
            <person name="Dufresne M."/>
            <person name="Freitag M."/>
            <person name="Grabherr M."/>
            <person name="Henrissat B."/>
            <person name="Houterman P.M."/>
            <person name="Kang S."/>
            <person name="Shim W.B."/>
            <person name="Woloshuk C."/>
            <person name="Xie X."/>
            <person name="Xu J.R."/>
            <person name="Antoniw J."/>
            <person name="Baker S.E."/>
            <person name="Bluhm B.H."/>
            <person name="Breakspear A."/>
            <person name="Brown D.W."/>
            <person name="Butchko R.A."/>
            <person name="Chapman S."/>
            <person name="Coulson R."/>
            <person name="Coutinho P.M."/>
            <person name="Danchin E.G."/>
            <person name="Diener A."/>
            <person name="Gale L.R."/>
            <person name="Gardiner D.M."/>
            <person name="Goff S."/>
            <person name="Hammond-Kosack K.E."/>
            <person name="Hilburn K."/>
            <person name="Hua-Van A."/>
            <person name="Jonkers W."/>
            <person name="Kazan K."/>
            <person name="Kodira C.D."/>
            <person name="Koehrsen M."/>
            <person name="Kumar L."/>
            <person name="Lee Y.H."/>
            <person name="Li L."/>
            <person name="Manners J.M."/>
            <person name="Miranda-Saavedra D."/>
            <person name="Mukherjee M."/>
            <person name="Park G."/>
            <person name="Park J."/>
            <person name="Park S.Y."/>
            <person name="Proctor R.H."/>
            <person name="Regev A."/>
            <person name="Ruiz-Roldan M.C."/>
            <person name="Sain D."/>
            <person name="Sakthikumar S."/>
            <person name="Sykes S."/>
            <person name="Schwartz D.C."/>
            <person name="Turgeon B.G."/>
            <person name="Wapinski I."/>
            <person name="Yoder O."/>
            <person name="Young S."/>
            <person name="Zeng Q."/>
            <person name="Zhou S."/>
            <person name="Galagan J."/>
            <person name="Cuomo C.A."/>
            <person name="Kistler H.C."/>
            <person name="Rep M."/>
        </authorList>
    </citation>
    <scope>NUCLEOTIDE SEQUENCE [LARGE SCALE GENOMIC DNA]</scope>
    <source>
        <strain evidence="2">M3125 / FGSC 7600</strain>
    </source>
</reference>
<keyword evidence="2" id="KW-1185">Reference proteome</keyword>